<evidence type="ECO:0000256" key="1">
    <source>
        <dbReference type="SAM" id="MobiDB-lite"/>
    </source>
</evidence>
<dbReference type="Gene3D" id="3.40.50.620">
    <property type="entry name" value="HUPs"/>
    <property type="match status" value="1"/>
</dbReference>
<dbReference type="SUPFAM" id="SSF52402">
    <property type="entry name" value="Adenine nucleotide alpha hydrolases-like"/>
    <property type="match status" value="1"/>
</dbReference>
<evidence type="ECO:0000313" key="3">
    <source>
        <dbReference type="EMBL" id="MBO3740232.1"/>
    </source>
</evidence>
<proteinExistence type="predicted"/>
<dbReference type="Proteomes" id="UP000679690">
    <property type="component" value="Unassembled WGS sequence"/>
</dbReference>
<evidence type="ECO:0000313" key="4">
    <source>
        <dbReference type="Proteomes" id="UP000679690"/>
    </source>
</evidence>
<dbReference type="InterPro" id="IPR014729">
    <property type="entry name" value="Rossmann-like_a/b/a_fold"/>
</dbReference>
<gene>
    <name evidence="3" type="ORF">J5X75_22255</name>
</gene>
<accession>A0ABS3UN71</accession>
<dbReference type="InterPro" id="IPR006016">
    <property type="entry name" value="UspA"/>
</dbReference>
<reference evidence="3 4" key="1">
    <citation type="submission" date="2021-03" db="EMBL/GenBank/DDBJ databases">
        <title>Actinoplanes flavus sp. nov., a novel actinomycete isolated from Coconut Palm rhizosphere soil.</title>
        <authorList>
            <person name="Luo X."/>
        </authorList>
    </citation>
    <scope>NUCLEOTIDE SEQUENCE [LARGE SCALE GENOMIC DNA]</scope>
    <source>
        <strain evidence="3 4">NEAU-H7</strain>
    </source>
</reference>
<organism evidence="3 4">
    <name type="scientific">Actinoplanes flavus</name>
    <dbReference type="NCBI Taxonomy" id="2820290"/>
    <lineage>
        <taxon>Bacteria</taxon>
        <taxon>Bacillati</taxon>
        <taxon>Actinomycetota</taxon>
        <taxon>Actinomycetes</taxon>
        <taxon>Micromonosporales</taxon>
        <taxon>Micromonosporaceae</taxon>
        <taxon>Actinoplanes</taxon>
    </lineage>
</organism>
<dbReference type="Pfam" id="PF00582">
    <property type="entry name" value="Usp"/>
    <property type="match status" value="1"/>
</dbReference>
<dbReference type="EMBL" id="JAGFNS010000014">
    <property type="protein sequence ID" value="MBO3740232.1"/>
    <property type="molecule type" value="Genomic_DNA"/>
</dbReference>
<feature type="region of interest" description="Disordered" evidence="1">
    <location>
        <begin position="183"/>
        <end position="204"/>
    </location>
</feature>
<evidence type="ECO:0000259" key="2">
    <source>
        <dbReference type="Pfam" id="PF00582"/>
    </source>
</evidence>
<dbReference type="RefSeq" id="WP_208469412.1">
    <property type="nucleotide sequence ID" value="NZ_JAGFNS010000014.1"/>
</dbReference>
<keyword evidence="4" id="KW-1185">Reference proteome</keyword>
<name>A0ABS3UN71_9ACTN</name>
<feature type="domain" description="UspA" evidence="2">
    <location>
        <begin position="51"/>
        <end position="176"/>
    </location>
</feature>
<sequence length="204" mass="20967">MDTMTAHTSTGELIAAIRARLGPETHWRLRPHPDRDAVELVPDTPPPGDVVLAAITEDARLGAVVDYARARAAELHAPLRLVHVWTGRGRKIGAVRMSPESPAHADLMLATAVRDGLTPAETAAAERQILHDDDPGAALRALADHAVLLVVGAAAGHVGDTTGALIGHTACPLALVAAGPAGPGLTSCREPRPPGSARAGRSAG</sequence>
<comment type="caution">
    <text evidence="3">The sequence shown here is derived from an EMBL/GenBank/DDBJ whole genome shotgun (WGS) entry which is preliminary data.</text>
</comment>
<protein>
    <submittedName>
        <fullName evidence="3">Universal stress protein</fullName>
    </submittedName>
</protein>